<dbReference type="KEGG" id="mhay:VK67_03165"/>
<dbReference type="GO" id="GO:0016874">
    <property type="term" value="F:ligase activity"/>
    <property type="evidence" value="ECO:0007669"/>
    <property type="project" value="UniProtKB-KW"/>
</dbReference>
<keyword evidence="3" id="KW-0436">Ligase</keyword>
<dbReference type="CDD" id="cd03144">
    <property type="entry name" value="GATase1_ScBLP_like"/>
    <property type="match status" value="1"/>
</dbReference>
<reference evidence="3 4" key="1">
    <citation type="journal article" date="2019" name="Vet. Microbiol.">
        <title>Genetic characterization of susceptible and multi-drug resistant Mannheimia haemolytica isolated from high-risk stocker calves prior to and after antimicrobial metaphylaxis.</title>
        <authorList>
            <person name="Snyder E.R."/>
            <person name="Alvarez-Narvaez S."/>
            <person name="Credille B.C."/>
        </authorList>
    </citation>
    <scope>NUCLEOTIDE SEQUENCE [LARGE SCALE GENOMIC DNA]</scope>
    <source>
        <strain evidence="3">UGA-R5-128-1</strain>
        <strain evidence="2 4">UGA-R7-163-1</strain>
    </source>
</reference>
<organism evidence="3">
    <name type="scientific">Mannheimia haemolytica</name>
    <name type="common">Pasteurella haemolytica</name>
    <dbReference type="NCBI Taxonomy" id="75985"/>
    <lineage>
        <taxon>Bacteria</taxon>
        <taxon>Pseudomonadati</taxon>
        <taxon>Pseudomonadota</taxon>
        <taxon>Gammaproteobacteria</taxon>
        <taxon>Pasteurellales</taxon>
        <taxon>Pasteurellaceae</taxon>
        <taxon>Mannheimia</taxon>
    </lineage>
</organism>
<dbReference type="SUPFAM" id="SSF52317">
    <property type="entry name" value="Class I glutamine amidotransferase-like"/>
    <property type="match status" value="1"/>
</dbReference>
<evidence type="ECO:0000313" key="2">
    <source>
        <dbReference type="EMBL" id="TRB40543.1"/>
    </source>
</evidence>
<gene>
    <name evidence="3" type="ORF">FEA53_00925</name>
    <name evidence="2" type="ORF">FEB89_00930</name>
</gene>
<dbReference type="GeneID" id="67368254"/>
<dbReference type="RefSeq" id="WP_006249569.1">
    <property type="nucleotide sequence ID" value="NZ_CP011098.1"/>
</dbReference>
<dbReference type="Proteomes" id="UP000318394">
    <property type="component" value="Unassembled WGS sequence"/>
</dbReference>
<name>A0A547EST0_MANHA</name>
<dbReference type="EMBL" id="VAJB01000001">
    <property type="protein sequence ID" value="TRB76374.1"/>
    <property type="molecule type" value="Genomic_DNA"/>
</dbReference>
<dbReference type="InterPro" id="IPR015834">
    <property type="entry name" value="UCP016642"/>
</dbReference>
<dbReference type="KEGG" id="mhaq:WC39_03165"/>
<dbReference type="EMBL" id="VAJI01000001">
    <property type="protein sequence ID" value="TRB40543.1"/>
    <property type="molecule type" value="Genomic_DNA"/>
</dbReference>
<dbReference type="InterPro" id="IPR029062">
    <property type="entry name" value="Class_I_gatase-like"/>
</dbReference>
<protein>
    <submittedName>
        <fullName evidence="3">Biotin--protein ligase</fullName>
    </submittedName>
</protein>
<dbReference type="PIRSF" id="PIRSF016642">
    <property type="entry name" value="UCP016642"/>
    <property type="match status" value="1"/>
</dbReference>
<dbReference type="Pfam" id="PF09825">
    <property type="entry name" value="BPL_N"/>
    <property type="match status" value="1"/>
</dbReference>
<proteinExistence type="predicted"/>
<dbReference type="Proteomes" id="UP000315164">
    <property type="component" value="Unassembled WGS sequence"/>
</dbReference>
<dbReference type="OrthoDB" id="20888at2"/>
<evidence type="ECO:0000313" key="3">
    <source>
        <dbReference type="EMBL" id="TRB76374.1"/>
    </source>
</evidence>
<sequence>MVKPVYIYCDEGSSEIGVQSLLLAVKQHLQRPAYLINAKQIIQSKFSDGCLLIMPGGADLPYCKKLNGEGNRRIRQFIEQGGAYLGICAGAYYGCAELNFVGRDYSVNGNRELALFNGIAGIAKGSLPQFTNGQLYDKNIGSKAIVEVTLAEGGKMPFYYHGGCCFEPNSTTVIYNPLAYYPDGSVAMIEGELGRGYYLLSGVHFELQAVVYWQKIVNCCENLDIKTQEEAICSNFNVNYGSQIWQHLKQRLNQA</sequence>
<feature type="domain" description="Biotin-protein ligase N-terminal" evidence="1">
    <location>
        <begin position="5"/>
        <end position="212"/>
    </location>
</feature>
<comment type="caution">
    <text evidence="3">The sequence shown here is derived from an EMBL/GenBank/DDBJ whole genome shotgun (WGS) entry which is preliminary data.</text>
</comment>
<dbReference type="AlphaFoldDB" id="A0A547EST0"/>
<keyword evidence="4" id="KW-1185">Reference proteome</keyword>
<accession>A0A547EST0</accession>
<dbReference type="InterPro" id="IPR019197">
    <property type="entry name" value="Biotin-prot_ligase_N"/>
</dbReference>
<evidence type="ECO:0000313" key="4">
    <source>
        <dbReference type="Proteomes" id="UP000318394"/>
    </source>
</evidence>
<evidence type="ECO:0000259" key="1">
    <source>
        <dbReference type="Pfam" id="PF09825"/>
    </source>
</evidence>